<evidence type="ECO:0000256" key="3">
    <source>
        <dbReference type="SAM" id="MobiDB-lite"/>
    </source>
</evidence>
<accession>A0A3P8NB09</accession>
<dbReference type="GO" id="GO:0051897">
    <property type="term" value="P:positive regulation of phosphatidylinositol 3-kinase/protein kinase B signal transduction"/>
    <property type="evidence" value="ECO:0007669"/>
    <property type="project" value="TreeGrafter"/>
</dbReference>
<keyword evidence="2" id="KW-1015">Disulfide bond</keyword>
<proteinExistence type="inferred from homology"/>
<feature type="compositionally biased region" description="Polar residues" evidence="3">
    <location>
        <begin position="171"/>
        <end position="185"/>
    </location>
</feature>
<dbReference type="GeneTree" id="ENSGT00990000203742"/>
<dbReference type="GO" id="GO:0008283">
    <property type="term" value="P:cell population proliferation"/>
    <property type="evidence" value="ECO:0007669"/>
    <property type="project" value="TreeGrafter"/>
</dbReference>
<dbReference type="Pfam" id="PF00049">
    <property type="entry name" value="Insulin"/>
    <property type="match status" value="1"/>
</dbReference>
<dbReference type="GO" id="GO:0005179">
    <property type="term" value="F:hormone activity"/>
    <property type="evidence" value="ECO:0007669"/>
    <property type="project" value="InterPro"/>
</dbReference>
<evidence type="ECO:0000259" key="4">
    <source>
        <dbReference type="SMART" id="SM00078"/>
    </source>
</evidence>
<reference evidence="5" key="3">
    <citation type="submission" date="2025-08" db="UniProtKB">
        <authorList>
            <consortium name="Ensembl"/>
        </authorList>
    </citation>
    <scope>IDENTIFICATION</scope>
</reference>
<sequence>MCSLCCLRARPQTLQVLCVQICMFYSSICLVSWPLCAETAKVRCGSDLLSDLMFVCGDRGIYLRKGLWSGYGTRSRGKGIVDLCCLSSGCELHHLEMYCAKPRSQQTTYSPSTTVHATTQPNLFQEVFQKKLLQYLGPPSSPKREAYRRNWRHSLRHKVKVSRSLRRMTAYETTSQPTAANKSAL</sequence>
<organism evidence="5 6">
    <name type="scientific">Astatotilapia calliptera</name>
    <name type="common">Eastern happy</name>
    <name type="synonym">Chromis callipterus</name>
    <dbReference type="NCBI Taxonomy" id="8154"/>
    <lineage>
        <taxon>Eukaryota</taxon>
        <taxon>Metazoa</taxon>
        <taxon>Chordata</taxon>
        <taxon>Craniata</taxon>
        <taxon>Vertebrata</taxon>
        <taxon>Euteleostomi</taxon>
        <taxon>Actinopterygii</taxon>
        <taxon>Neopterygii</taxon>
        <taxon>Teleostei</taxon>
        <taxon>Neoteleostei</taxon>
        <taxon>Acanthomorphata</taxon>
        <taxon>Ovalentaria</taxon>
        <taxon>Cichlomorphae</taxon>
        <taxon>Cichliformes</taxon>
        <taxon>Cichlidae</taxon>
        <taxon>African cichlids</taxon>
        <taxon>Pseudocrenilabrinae</taxon>
        <taxon>Haplochromini</taxon>
        <taxon>Astatotilapia</taxon>
    </lineage>
</organism>
<dbReference type="Ensembl" id="ENSACLT00000001996.2">
    <property type="protein sequence ID" value="ENSACLP00000001951.2"/>
    <property type="gene ID" value="ENSACLG00000001343.2"/>
</dbReference>
<dbReference type="SMART" id="SM00078">
    <property type="entry name" value="IlGF"/>
    <property type="match status" value="1"/>
</dbReference>
<dbReference type="GO" id="GO:0005615">
    <property type="term" value="C:extracellular space"/>
    <property type="evidence" value="ECO:0007669"/>
    <property type="project" value="TreeGrafter"/>
</dbReference>
<feature type="domain" description="Insulin-like" evidence="4">
    <location>
        <begin position="41"/>
        <end position="99"/>
    </location>
</feature>
<dbReference type="AlphaFoldDB" id="A0A3P8NB09"/>
<feature type="region of interest" description="Disordered" evidence="3">
    <location>
        <begin position="166"/>
        <end position="185"/>
    </location>
</feature>
<name>A0A3P8NB09_ASTCA</name>
<dbReference type="RefSeq" id="XP_026011090.1">
    <property type="nucleotide sequence ID" value="XM_026155305.1"/>
</dbReference>
<dbReference type="PANTHER" id="PTHR46845">
    <property type="entry name" value="INSULIN-LIKE GROWTH FACTOR I"/>
    <property type="match status" value="1"/>
</dbReference>
<dbReference type="PANTHER" id="PTHR46845:SF2">
    <property type="entry name" value="INSULIN-LIKE GROWTH FACTOR 3"/>
    <property type="match status" value="1"/>
</dbReference>
<protein>
    <recommendedName>
        <fullName evidence="4">Insulin-like domain-containing protein</fullName>
    </recommendedName>
</protein>
<dbReference type="GO" id="GO:0005159">
    <property type="term" value="F:insulin-like growth factor receptor binding"/>
    <property type="evidence" value="ECO:0007669"/>
    <property type="project" value="TreeGrafter"/>
</dbReference>
<dbReference type="GO" id="GO:0043066">
    <property type="term" value="P:negative regulation of apoptotic process"/>
    <property type="evidence" value="ECO:0007669"/>
    <property type="project" value="TreeGrafter"/>
</dbReference>
<dbReference type="Proteomes" id="UP000265100">
    <property type="component" value="Chromosome 20"/>
</dbReference>
<dbReference type="InterPro" id="IPR036438">
    <property type="entry name" value="Insulin-like_sf"/>
</dbReference>
<comment type="similarity">
    <text evidence="1">Belongs to the insulin family.</text>
</comment>
<dbReference type="InterPro" id="IPR016179">
    <property type="entry name" value="Insulin-like"/>
</dbReference>
<evidence type="ECO:0000256" key="1">
    <source>
        <dbReference type="ARBA" id="ARBA00009034"/>
    </source>
</evidence>
<reference evidence="5" key="4">
    <citation type="submission" date="2025-09" db="UniProtKB">
        <authorList>
            <consortium name="Ensembl"/>
        </authorList>
    </citation>
    <scope>IDENTIFICATION</scope>
</reference>
<evidence type="ECO:0000313" key="5">
    <source>
        <dbReference type="Ensembl" id="ENSACLP00000001951.2"/>
    </source>
</evidence>
<dbReference type="GO" id="GO:0048009">
    <property type="term" value="P:insulin-like growth factor receptor signaling pathway"/>
    <property type="evidence" value="ECO:0007669"/>
    <property type="project" value="TreeGrafter"/>
</dbReference>
<reference evidence="5 6" key="1">
    <citation type="submission" date="2018-05" db="EMBL/GenBank/DDBJ databases">
        <authorList>
            <person name="Datahose"/>
        </authorList>
    </citation>
    <scope>NUCLEOTIDE SEQUENCE</scope>
</reference>
<dbReference type="GeneID" id="113014010"/>
<keyword evidence="6" id="KW-1185">Reference proteome</keyword>
<dbReference type="GO" id="GO:0008284">
    <property type="term" value="P:positive regulation of cell population proliferation"/>
    <property type="evidence" value="ECO:0007669"/>
    <property type="project" value="TreeGrafter"/>
</dbReference>
<evidence type="ECO:0000313" key="6">
    <source>
        <dbReference type="Proteomes" id="UP000265100"/>
    </source>
</evidence>
<dbReference type="Bgee" id="ENSACLG00000001343">
    <property type="expression patterns" value="Expressed in testis and 1 other cell type or tissue"/>
</dbReference>
<dbReference type="Gene3D" id="1.10.100.10">
    <property type="entry name" value="Insulin-like"/>
    <property type="match status" value="1"/>
</dbReference>
<dbReference type="SUPFAM" id="SSF56994">
    <property type="entry name" value="Insulin-like"/>
    <property type="match status" value="1"/>
</dbReference>
<evidence type="ECO:0000256" key="2">
    <source>
        <dbReference type="ARBA" id="ARBA00023157"/>
    </source>
</evidence>
<reference evidence="6" key="2">
    <citation type="submission" date="2023-03" db="EMBL/GenBank/DDBJ databases">
        <authorList>
            <consortium name="Wellcome Sanger Institute Data Sharing"/>
        </authorList>
    </citation>
    <scope>NUCLEOTIDE SEQUENCE [LARGE SCALE GENOMIC DNA]</scope>
</reference>